<comment type="caution">
    <text evidence="1">The sequence shown here is derived from an EMBL/GenBank/DDBJ whole genome shotgun (WGS) entry which is preliminary data.</text>
</comment>
<dbReference type="EMBL" id="VIEB01000728">
    <property type="protein sequence ID" value="TQD82299.1"/>
    <property type="molecule type" value="Genomic_DNA"/>
</dbReference>
<reference evidence="1 2" key="1">
    <citation type="journal article" date="2019" name="G3 (Bethesda)">
        <title>Sequencing of a Wild Apple (Malus baccata) Genome Unravels the Differences Between Cultivated and Wild Apple Species Regarding Disease Resistance and Cold Tolerance.</title>
        <authorList>
            <person name="Chen X."/>
        </authorList>
    </citation>
    <scope>NUCLEOTIDE SEQUENCE [LARGE SCALE GENOMIC DNA]</scope>
    <source>
        <strain evidence="2">cv. Shandingzi</strain>
        <tissue evidence="1">Leaves</tissue>
    </source>
</reference>
<evidence type="ECO:0000313" key="2">
    <source>
        <dbReference type="Proteomes" id="UP000315295"/>
    </source>
</evidence>
<name>A0A540L7M0_MALBA</name>
<keyword evidence="2" id="KW-1185">Reference proteome</keyword>
<accession>A0A540L7M0</accession>
<dbReference type="Proteomes" id="UP000315295">
    <property type="component" value="Unassembled WGS sequence"/>
</dbReference>
<proteinExistence type="predicted"/>
<gene>
    <name evidence="1" type="ORF">C1H46_032143</name>
</gene>
<dbReference type="AlphaFoldDB" id="A0A540L7M0"/>
<sequence>MSFQLIIEAEIKAFLTFDAWRTTNSLWINVWVKINPFVSKVDSSTLAQSCISIDC</sequence>
<evidence type="ECO:0000313" key="1">
    <source>
        <dbReference type="EMBL" id="TQD82299.1"/>
    </source>
</evidence>
<protein>
    <submittedName>
        <fullName evidence="1">Uncharacterized protein</fullName>
    </submittedName>
</protein>
<organism evidence="1 2">
    <name type="scientific">Malus baccata</name>
    <name type="common">Siberian crab apple</name>
    <name type="synonym">Pyrus baccata</name>
    <dbReference type="NCBI Taxonomy" id="106549"/>
    <lineage>
        <taxon>Eukaryota</taxon>
        <taxon>Viridiplantae</taxon>
        <taxon>Streptophyta</taxon>
        <taxon>Embryophyta</taxon>
        <taxon>Tracheophyta</taxon>
        <taxon>Spermatophyta</taxon>
        <taxon>Magnoliopsida</taxon>
        <taxon>eudicotyledons</taxon>
        <taxon>Gunneridae</taxon>
        <taxon>Pentapetalae</taxon>
        <taxon>rosids</taxon>
        <taxon>fabids</taxon>
        <taxon>Rosales</taxon>
        <taxon>Rosaceae</taxon>
        <taxon>Amygdaloideae</taxon>
        <taxon>Maleae</taxon>
        <taxon>Malus</taxon>
    </lineage>
</organism>